<sequence length="114" mass="13020">MLISRTGHIFHKLASPPARISANIATAQTSSGSGQTARASDLTPNRKQQRWIHRQQTNREIENRRLSARRFQAQIAITRSRPYRAHSSRRFSDIPDFQGVRRCHATSTTNQGWP</sequence>
<gene>
    <name evidence="2" type="ORF">RRG08_066996</name>
</gene>
<feature type="region of interest" description="Disordered" evidence="1">
    <location>
        <begin position="22"/>
        <end position="53"/>
    </location>
</feature>
<name>A0AAE1DD06_9GAST</name>
<reference evidence="2" key="1">
    <citation type="journal article" date="2023" name="G3 (Bethesda)">
        <title>A reference genome for the long-term kleptoplast-retaining sea slug Elysia crispata morphotype clarki.</title>
        <authorList>
            <person name="Eastman K.E."/>
            <person name="Pendleton A.L."/>
            <person name="Shaikh M.A."/>
            <person name="Suttiyut T."/>
            <person name="Ogas R."/>
            <person name="Tomko P."/>
            <person name="Gavelis G."/>
            <person name="Widhalm J.R."/>
            <person name="Wisecaver J.H."/>
        </authorList>
    </citation>
    <scope>NUCLEOTIDE SEQUENCE</scope>
    <source>
        <strain evidence="2">ECLA1</strain>
    </source>
</reference>
<evidence type="ECO:0000313" key="3">
    <source>
        <dbReference type="Proteomes" id="UP001283361"/>
    </source>
</evidence>
<dbReference type="AlphaFoldDB" id="A0AAE1DD06"/>
<evidence type="ECO:0000256" key="1">
    <source>
        <dbReference type="SAM" id="MobiDB-lite"/>
    </source>
</evidence>
<keyword evidence="3" id="KW-1185">Reference proteome</keyword>
<feature type="compositionally biased region" description="Polar residues" evidence="1">
    <location>
        <begin position="23"/>
        <end position="46"/>
    </location>
</feature>
<comment type="caution">
    <text evidence="2">The sequence shown here is derived from an EMBL/GenBank/DDBJ whole genome shotgun (WGS) entry which is preliminary data.</text>
</comment>
<dbReference type="Proteomes" id="UP001283361">
    <property type="component" value="Unassembled WGS sequence"/>
</dbReference>
<protein>
    <submittedName>
        <fullName evidence="2">Uncharacterized protein</fullName>
    </submittedName>
</protein>
<accession>A0AAE1DD06</accession>
<organism evidence="2 3">
    <name type="scientific">Elysia crispata</name>
    <name type="common">lettuce slug</name>
    <dbReference type="NCBI Taxonomy" id="231223"/>
    <lineage>
        <taxon>Eukaryota</taxon>
        <taxon>Metazoa</taxon>
        <taxon>Spiralia</taxon>
        <taxon>Lophotrochozoa</taxon>
        <taxon>Mollusca</taxon>
        <taxon>Gastropoda</taxon>
        <taxon>Heterobranchia</taxon>
        <taxon>Euthyneura</taxon>
        <taxon>Panpulmonata</taxon>
        <taxon>Sacoglossa</taxon>
        <taxon>Placobranchoidea</taxon>
        <taxon>Plakobranchidae</taxon>
        <taxon>Elysia</taxon>
    </lineage>
</organism>
<proteinExistence type="predicted"/>
<dbReference type="EMBL" id="JAWDGP010004303">
    <property type="protein sequence ID" value="KAK3765450.1"/>
    <property type="molecule type" value="Genomic_DNA"/>
</dbReference>
<evidence type="ECO:0000313" key="2">
    <source>
        <dbReference type="EMBL" id="KAK3765450.1"/>
    </source>
</evidence>